<dbReference type="Gene3D" id="3.30.160.60">
    <property type="entry name" value="Classic Zinc Finger"/>
    <property type="match status" value="6"/>
</dbReference>
<dbReference type="PROSITE" id="PS00028">
    <property type="entry name" value="ZINC_FINGER_C2H2_1"/>
    <property type="match status" value="8"/>
</dbReference>
<feature type="domain" description="C2H2-type" evidence="12">
    <location>
        <begin position="267"/>
        <end position="295"/>
    </location>
</feature>
<keyword evidence="3" id="KW-0677">Repeat</keyword>
<dbReference type="Proteomes" id="UP000095280">
    <property type="component" value="Unplaced"/>
</dbReference>
<accession>A0A1I8FV78</accession>
<dbReference type="PANTHER" id="PTHR14003:SF23">
    <property type="entry name" value="ZINC FINGER PROTEIN 143"/>
    <property type="match status" value="1"/>
</dbReference>
<dbReference type="GO" id="GO:0031519">
    <property type="term" value="C:PcG protein complex"/>
    <property type="evidence" value="ECO:0007669"/>
    <property type="project" value="TreeGrafter"/>
</dbReference>
<feature type="domain" description="C2H2-type" evidence="12">
    <location>
        <begin position="296"/>
        <end position="318"/>
    </location>
</feature>
<keyword evidence="6" id="KW-0805">Transcription regulation</keyword>
<keyword evidence="13" id="KW-1185">Reference proteome</keyword>
<evidence type="ECO:0000256" key="5">
    <source>
        <dbReference type="ARBA" id="ARBA00022833"/>
    </source>
</evidence>
<evidence type="ECO:0000256" key="11">
    <source>
        <dbReference type="SAM" id="MobiDB-lite"/>
    </source>
</evidence>
<evidence type="ECO:0000313" key="14">
    <source>
        <dbReference type="WBParaSite" id="maker-uti_cns_0000144-snap-gene-0.12-mRNA-1"/>
    </source>
</evidence>
<dbReference type="SUPFAM" id="SSF57667">
    <property type="entry name" value="beta-beta-alpha zinc fingers"/>
    <property type="match status" value="6"/>
</dbReference>
<feature type="domain" description="C2H2-type" evidence="12">
    <location>
        <begin position="183"/>
        <end position="210"/>
    </location>
</feature>
<dbReference type="AlphaFoldDB" id="A0A1I8FV78"/>
<keyword evidence="2" id="KW-0479">Metal-binding</keyword>
<dbReference type="FunFam" id="3.30.160.60:FF:000671">
    <property type="entry name" value="Zinc finger protein 26"/>
    <property type="match status" value="1"/>
</dbReference>
<evidence type="ECO:0000256" key="1">
    <source>
        <dbReference type="ARBA" id="ARBA00004123"/>
    </source>
</evidence>
<keyword evidence="7" id="KW-0238">DNA-binding</keyword>
<dbReference type="FunFam" id="3.30.160.60:FF:001228">
    <property type="entry name" value="Zinc finger protein 236"/>
    <property type="match status" value="1"/>
</dbReference>
<dbReference type="InterPro" id="IPR013087">
    <property type="entry name" value="Znf_C2H2_type"/>
</dbReference>
<keyword evidence="9" id="KW-0539">Nucleus</keyword>
<evidence type="ECO:0000256" key="9">
    <source>
        <dbReference type="ARBA" id="ARBA00023242"/>
    </source>
</evidence>
<dbReference type="FunFam" id="3.30.160.60:FF:000557">
    <property type="entry name" value="zinc finger and SCAN domain-containing protein 29"/>
    <property type="match status" value="1"/>
</dbReference>
<protein>
    <submittedName>
        <fullName evidence="14 15">Protein krueppel</fullName>
    </submittedName>
</protein>
<feature type="region of interest" description="Disordered" evidence="11">
    <location>
        <begin position="1"/>
        <end position="32"/>
    </location>
</feature>
<dbReference type="FunFam" id="3.30.160.60:FF:000744">
    <property type="entry name" value="zinc finger E-box-binding homeobox 1"/>
    <property type="match status" value="1"/>
</dbReference>
<dbReference type="WBParaSite" id="maker-uti_cns_0045338-snap-gene-0.16-mRNA-1">
    <property type="protein sequence ID" value="maker-uti_cns_0045338-snap-gene-0.16-mRNA-1"/>
    <property type="gene ID" value="maker-uti_cns_0045338-snap-gene-0.16"/>
</dbReference>
<feature type="domain" description="C2H2-type" evidence="12">
    <location>
        <begin position="152"/>
        <end position="182"/>
    </location>
</feature>
<feature type="domain" description="C2H2-type" evidence="12">
    <location>
        <begin position="123"/>
        <end position="151"/>
    </location>
</feature>
<dbReference type="PANTHER" id="PTHR14003">
    <property type="entry name" value="TRANSCRIPTIONAL REPRESSOR PROTEIN YY"/>
    <property type="match status" value="1"/>
</dbReference>
<evidence type="ECO:0000313" key="15">
    <source>
        <dbReference type="WBParaSite" id="maker-uti_cns_0045338-snap-gene-0.16-mRNA-1"/>
    </source>
</evidence>
<dbReference type="InterPro" id="IPR036236">
    <property type="entry name" value="Znf_C2H2_sf"/>
</dbReference>
<keyword evidence="5" id="KW-0862">Zinc</keyword>
<comment type="subcellular location">
    <subcellularLocation>
        <location evidence="1">Nucleus</location>
    </subcellularLocation>
</comment>
<evidence type="ECO:0000256" key="7">
    <source>
        <dbReference type="ARBA" id="ARBA00023125"/>
    </source>
</evidence>
<evidence type="ECO:0000256" key="10">
    <source>
        <dbReference type="PROSITE-ProRule" id="PRU00042"/>
    </source>
</evidence>
<feature type="domain" description="C2H2-type" evidence="12">
    <location>
        <begin position="59"/>
        <end position="86"/>
    </location>
</feature>
<dbReference type="Pfam" id="PF00096">
    <property type="entry name" value="zf-C2H2"/>
    <property type="match status" value="4"/>
</dbReference>
<evidence type="ECO:0000256" key="3">
    <source>
        <dbReference type="ARBA" id="ARBA00022737"/>
    </source>
</evidence>
<evidence type="ECO:0000256" key="4">
    <source>
        <dbReference type="ARBA" id="ARBA00022771"/>
    </source>
</evidence>
<reference evidence="14 15" key="1">
    <citation type="submission" date="2016-11" db="UniProtKB">
        <authorList>
            <consortium name="WormBaseParasite"/>
        </authorList>
    </citation>
    <scope>IDENTIFICATION</scope>
</reference>
<evidence type="ECO:0000313" key="13">
    <source>
        <dbReference type="Proteomes" id="UP000095280"/>
    </source>
</evidence>
<dbReference type="GO" id="GO:0000785">
    <property type="term" value="C:chromatin"/>
    <property type="evidence" value="ECO:0007669"/>
    <property type="project" value="TreeGrafter"/>
</dbReference>
<name>A0A1I8FV78_9PLAT</name>
<evidence type="ECO:0000259" key="12">
    <source>
        <dbReference type="PROSITE" id="PS50157"/>
    </source>
</evidence>
<sequence>LIQAAESGQKQLTGTLPEASENEPGLIKHEPLEPAGPAVISLIHSDESQEMMLSASRMHACATCNLRFSTASSLKCHEKVHVEKETIVCVFCGLVLNAMSQLNLHMLNEHRDVSTKEEHGSQHHCEECDRYFATARSLRHHQQIRHLKEGLIQCDVSGCDAKFNTNSCLRKHIQRVHLKLRPHACPICSKRFNDTNALTGHMRVHSGERPHECPVCNKRFSESTTLKKHKLTHTGEKPYQCTVCSKRFGQIGHLQTHKKIHTNTKEFKCDQCDQYFRTGSARRMHALRAHSTERPFRCDFCDKGFVSACKLREHRQRHIAKLGANPSSSSSSV</sequence>
<dbReference type="GO" id="GO:0008270">
    <property type="term" value="F:zinc ion binding"/>
    <property type="evidence" value="ECO:0007669"/>
    <property type="project" value="UniProtKB-KW"/>
</dbReference>
<proteinExistence type="predicted"/>
<dbReference type="Pfam" id="PF13912">
    <property type="entry name" value="zf-C2H2_6"/>
    <property type="match status" value="1"/>
</dbReference>
<dbReference type="PROSITE" id="PS50157">
    <property type="entry name" value="ZINC_FINGER_C2H2_2"/>
    <property type="match status" value="8"/>
</dbReference>
<dbReference type="WBParaSite" id="maker-uti_cns_0000144-snap-gene-0.12-mRNA-1">
    <property type="protein sequence ID" value="maker-uti_cns_0000144-snap-gene-0.12-mRNA-1"/>
    <property type="gene ID" value="maker-uti_cns_0000144-snap-gene-0.12"/>
</dbReference>
<keyword evidence="4 10" id="KW-0863">Zinc-finger</keyword>
<feature type="domain" description="C2H2-type" evidence="12">
    <location>
        <begin position="211"/>
        <end position="238"/>
    </location>
</feature>
<dbReference type="GO" id="GO:0000978">
    <property type="term" value="F:RNA polymerase II cis-regulatory region sequence-specific DNA binding"/>
    <property type="evidence" value="ECO:0007669"/>
    <property type="project" value="TreeGrafter"/>
</dbReference>
<evidence type="ECO:0000256" key="8">
    <source>
        <dbReference type="ARBA" id="ARBA00023163"/>
    </source>
</evidence>
<dbReference type="GO" id="GO:0005667">
    <property type="term" value="C:transcription regulator complex"/>
    <property type="evidence" value="ECO:0007669"/>
    <property type="project" value="TreeGrafter"/>
</dbReference>
<dbReference type="GO" id="GO:0000981">
    <property type="term" value="F:DNA-binding transcription factor activity, RNA polymerase II-specific"/>
    <property type="evidence" value="ECO:0007669"/>
    <property type="project" value="TreeGrafter"/>
</dbReference>
<evidence type="ECO:0000256" key="2">
    <source>
        <dbReference type="ARBA" id="ARBA00022723"/>
    </source>
</evidence>
<feature type="compositionally biased region" description="Polar residues" evidence="11">
    <location>
        <begin position="1"/>
        <end position="14"/>
    </location>
</feature>
<organism evidence="13 14">
    <name type="scientific">Macrostomum lignano</name>
    <dbReference type="NCBI Taxonomy" id="282301"/>
    <lineage>
        <taxon>Eukaryota</taxon>
        <taxon>Metazoa</taxon>
        <taxon>Spiralia</taxon>
        <taxon>Lophotrochozoa</taxon>
        <taxon>Platyhelminthes</taxon>
        <taxon>Rhabditophora</taxon>
        <taxon>Macrostomorpha</taxon>
        <taxon>Macrostomida</taxon>
        <taxon>Macrostomidae</taxon>
        <taxon>Macrostomum</taxon>
    </lineage>
</organism>
<evidence type="ECO:0000256" key="6">
    <source>
        <dbReference type="ARBA" id="ARBA00023015"/>
    </source>
</evidence>
<dbReference type="SMART" id="SM00355">
    <property type="entry name" value="ZnF_C2H2"/>
    <property type="match status" value="9"/>
</dbReference>
<feature type="domain" description="C2H2-type" evidence="12">
    <location>
        <begin position="239"/>
        <end position="266"/>
    </location>
</feature>
<keyword evidence="8" id="KW-0804">Transcription</keyword>